<name>A0A5D3CAV0_CUCMM</name>
<evidence type="ECO:0000313" key="1">
    <source>
        <dbReference type="EMBL" id="KAA0047679.1"/>
    </source>
</evidence>
<evidence type="ECO:0000313" key="2">
    <source>
        <dbReference type="EMBL" id="TYK08334.1"/>
    </source>
</evidence>
<evidence type="ECO:0000313" key="3">
    <source>
        <dbReference type="Proteomes" id="UP000321393"/>
    </source>
</evidence>
<organism evidence="2 4">
    <name type="scientific">Cucumis melo var. makuwa</name>
    <name type="common">Oriental melon</name>
    <dbReference type="NCBI Taxonomy" id="1194695"/>
    <lineage>
        <taxon>Eukaryota</taxon>
        <taxon>Viridiplantae</taxon>
        <taxon>Streptophyta</taxon>
        <taxon>Embryophyta</taxon>
        <taxon>Tracheophyta</taxon>
        <taxon>Spermatophyta</taxon>
        <taxon>Magnoliopsida</taxon>
        <taxon>eudicotyledons</taxon>
        <taxon>Gunneridae</taxon>
        <taxon>Pentapetalae</taxon>
        <taxon>rosids</taxon>
        <taxon>fabids</taxon>
        <taxon>Cucurbitales</taxon>
        <taxon>Cucurbitaceae</taxon>
        <taxon>Benincaseae</taxon>
        <taxon>Cucumis</taxon>
    </lineage>
</organism>
<reference evidence="3 4" key="1">
    <citation type="submission" date="2019-08" db="EMBL/GenBank/DDBJ databases">
        <title>Draft genome sequences of two oriental melons (Cucumis melo L. var makuwa).</title>
        <authorList>
            <person name="Kwon S.-Y."/>
        </authorList>
    </citation>
    <scope>NUCLEOTIDE SEQUENCE [LARGE SCALE GENOMIC DNA]</scope>
    <source>
        <strain evidence="4">cv. Chang Bougi</strain>
        <strain evidence="3">cv. SW 3</strain>
        <tissue evidence="2">Leaf</tissue>
    </source>
</reference>
<dbReference type="Proteomes" id="UP000321393">
    <property type="component" value="Unassembled WGS sequence"/>
</dbReference>
<evidence type="ECO:0000313" key="4">
    <source>
        <dbReference type="Proteomes" id="UP000321947"/>
    </source>
</evidence>
<comment type="caution">
    <text evidence="2">The sequence shown here is derived from an EMBL/GenBank/DDBJ whole genome shotgun (WGS) entry which is preliminary data.</text>
</comment>
<protein>
    <submittedName>
        <fullName evidence="2">Uncharacterized protein</fullName>
    </submittedName>
</protein>
<dbReference type="AlphaFoldDB" id="A0A5D3CAV0"/>
<accession>A0A5D3CAV0</accession>
<dbReference type="EMBL" id="SSTE01013117">
    <property type="protein sequence ID" value="KAA0047679.1"/>
    <property type="molecule type" value="Genomic_DNA"/>
</dbReference>
<dbReference type="EMBL" id="SSTD01012901">
    <property type="protein sequence ID" value="TYK08334.1"/>
    <property type="molecule type" value="Genomic_DNA"/>
</dbReference>
<dbReference type="Proteomes" id="UP000321947">
    <property type="component" value="Unassembled WGS sequence"/>
</dbReference>
<sequence length="234" mass="26937">MFLRDYKLCTCLGMCQFRGKGKGRGKLANDREGSMTCHMGTQFCFCFYLSIPHNLLTNSNWRPPLVLTDYSPDLARTEWWNPISKQNWERKMEIGRSRDVVPIHLPLLRNLKFTSNKTLAAVTAHLRHMPPVIVLLRPPSSSKPLSHIVARRRIVPLSFFVSHDLFCASINTSFCRFFISHSSLSHHCKRHRIVNESFVQLLLRRRKPKPLPIELPSELCVCVRAVSSSTVRPS</sequence>
<gene>
    <name evidence="2" type="ORF">E5676_scaffold648G001320</name>
    <name evidence="1" type="ORF">E6C27_scaffold115G001800</name>
</gene>
<proteinExistence type="predicted"/>